<dbReference type="InterPro" id="IPR019734">
    <property type="entry name" value="TPR_rpt"/>
</dbReference>
<dbReference type="AlphaFoldDB" id="A0A382RY04"/>
<dbReference type="EMBL" id="UINC01125015">
    <property type="protein sequence ID" value="SVD02556.1"/>
    <property type="molecule type" value="Genomic_DNA"/>
</dbReference>
<reference evidence="2" key="1">
    <citation type="submission" date="2018-05" db="EMBL/GenBank/DDBJ databases">
        <authorList>
            <person name="Lanie J.A."/>
            <person name="Ng W.-L."/>
            <person name="Kazmierczak K.M."/>
            <person name="Andrzejewski T.M."/>
            <person name="Davidsen T.M."/>
            <person name="Wayne K.J."/>
            <person name="Tettelin H."/>
            <person name="Glass J.I."/>
            <person name="Rusch D."/>
            <person name="Podicherti R."/>
            <person name="Tsui H.-C.T."/>
            <person name="Winkler M.E."/>
        </authorList>
    </citation>
    <scope>NUCLEOTIDE SEQUENCE</scope>
</reference>
<feature type="coiled-coil region" evidence="1">
    <location>
        <begin position="128"/>
        <end position="159"/>
    </location>
</feature>
<accession>A0A382RY04</accession>
<dbReference type="Pfam" id="PF14559">
    <property type="entry name" value="TPR_19"/>
    <property type="match status" value="1"/>
</dbReference>
<evidence type="ECO:0000256" key="1">
    <source>
        <dbReference type="SAM" id="Coils"/>
    </source>
</evidence>
<dbReference type="PROSITE" id="PS50005">
    <property type="entry name" value="TPR"/>
    <property type="match status" value="1"/>
</dbReference>
<dbReference type="Gene3D" id="1.25.40.10">
    <property type="entry name" value="Tetratricopeptide repeat domain"/>
    <property type="match status" value="2"/>
</dbReference>
<evidence type="ECO:0008006" key="3">
    <source>
        <dbReference type="Google" id="ProtNLM"/>
    </source>
</evidence>
<dbReference type="SMART" id="SM00028">
    <property type="entry name" value="TPR"/>
    <property type="match status" value="5"/>
</dbReference>
<dbReference type="SUPFAM" id="SSF48452">
    <property type="entry name" value="TPR-like"/>
    <property type="match status" value="1"/>
</dbReference>
<dbReference type="PANTHER" id="PTHR12558">
    <property type="entry name" value="CELL DIVISION CYCLE 16,23,27"/>
    <property type="match status" value="1"/>
</dbReference>
<dbReference type="PROSITE" id="PS50293">
    <property type="entry name" value="TPR_REGION"/>
    <property type="match status" value="1"/>
</dbReference>
<dbReference type="InterPro" id="IPR011990">
    <property type="entry name" value="TPR-like_helical_dom_sf"/>
</dbReference>
<evidence type="ECO:0000313" key="2">
    <source>
        <dbReference type="EMBL" id="SVD02556.1"/>
    </source>
</evidence>
<organism evidence="2">
    <name type="scientific">marine metagenome</name>
    <dbReference type="NCBI Taxonomy" id="408172"/>
    <lineage>
        <taxon>unclassified sequences</taxon>
        <taxon>metagenomes</taxon>
        <taxon>ecological metagenomes</taxon>
    </lineage>
</organism>
<dbReference type="PANTHER" id="PTHR12558:SF13">
    <property type="entry name" value="CELL DIVISION CYCLE PROTEIN 27 HOMOLOG"/>
    <property type="match status" value="1"/>
</dbReference>
<proteinExistence type="predicted"/>
<keyword evidence="1" id="KW-0175">Coiled coil</keyword>
<protein>
    <recommendedName>
        <fullName evidence="3">Tetratricopeptide repeat protein</fullName>
    </recommendedName>
</protein>
<gene>
    <name evidence="2" type="ORF">METZ01_LOCUS355410</name>
</gene>
<name>A0A382RY04_9ZZZZ</name>
<sequence>NDDLQVVVCEEVGGFKTLLPYETLNVMWSATGYLFLTIEPPTAASTFEEGVEYEMVGNYERAIEHYKHALKLDPEYHEARIGMGNCHVAKGDLVDARREYETVLSQIPGTPNLWNNLAHVYAELGIHLDEAEELVGKAVDRYQESMKELTWRVQRTKNEADRFLLRQELNDRILELMYARGTLGQVRFKRKSWTLAIAAWMAALEVAPLDYFDFRAKRYYEMALAYRELGQASDARRHLGKAREIVKEPELRKKIEKALRP</sequence>
<feature type="non-terminal residue" evidence="2">
    <location>
        <position position="1"/>
    </location>
</feature>